<dbReference type="EMBL" id="GIFC01006936">
    <property type="protein sequence ID" value="MXU89019.1"/>
    <property type="molecule type" value="Transcribed_RNA"/>
</dbReference>
<dbReference type="AlphaFoldDB" id="A0A6B0U8Y1"/>
<name>A0A6B0U8Y1_IXORI</name>
<organism evidence="1">
    <name type="scientific">Ixodes ricinus</name>
    <name type="common">Common tick</name>
    <name type="synonym">Acarus ricinus</name>
    <dbReference type="NCBI Taxonomy" id="34613"/>
    <lineage>
        <taxon>Eukaryota</taxon>
        <taxon>Metazoa</taxon>
        <taxon>Ecdysozoa</taxon>
        <taxon>Arthropoda</taxon>
        <taxon>Chelicerata</taxon>
        <taxon>Arachnida</taxon>
        <taxon>Acari</taxon>
        <taxon>Parasitiformes</taxon>
        <taxon>Ixodida</taxon>
        <taxon>Ixodoidea</taxon>
        <taxon>Ixodidae</taxon>
        <taxon>Ixodinae</taxon>
        <taxon>Ixodes</taxon>
    </lineage>
</organism>
<protein>
    <submittedName>
        <fullName evidence="1">Uncharacterized protein</fullName>
    </submittedName>
</protein>
<reference evidence="1" key="1">
    <citation type="submission" date="2019-12" db="EMBL/GenBank/DDBJ databases">
        <title>An insight into the sialome of adult female Ixodes ricinus ticks feeding for 6 days.</title>
        <authorList>
            <person name="Perner J."/>
            <person name="Ribeiro J.M.C."/>
        </authorList>
    </citation>
    <scope>NUCLEOTIDE SEQUENCE</scope>
    <source>
        <strain evidence="1">Semi-engorged</strain>
        <tissue evidence="1">Salivary glands</tissue>
    </source>
</reference>
<accession>A0A6B0U8Y1</accession>
<proteinExistence type="predicted"/>
<evidence type="ECO:0000313" key="1">
    <source>
        <dbReference type="EMBL" id="MXU89019.1"/>
    </source>
</evidence>
<sequence>MPDSPDLVCFTLCALSVARFSTCAFRNLLWDPKVCAGLSMKLCYIEISANGTSLHRGKKYMACIHLRLEKGMHFVTSRVSLHRSSLHRGLTVYIFFFNYQIFYSI</sequence>